<evidence type="ECO:0000256" key="3">
    <source>
        <dbReference type="ARBA" id="ARBA00022763"/>
    </source>
</evidence>
<keyword evidence="5" id="KW-0190">Covalent protein-DNA linkage</keyword>
<evidence type="ECO:0000256" key="1">
    <source>
        <dbReference type="ARBA" id="ARBA00008136"/>
    </source>
</evidence>
<keyword evidence="6" id="KW-0238">DNA-binding</keyword>
<sequence>MCGRYATTRTAQRLTDDFSADLAVAEDAISADFNMAPTKQAPLVIARAAADSSAVTRELLTAKWGLVPSWAKDPSIGNRMINARSETVDEKPSFKRAFAKRRAVVPLDGFYEWYQGPDTGSGKPPKQPFFITGHTPDGGGEGLGVAGLYEFWKPKDGGDAVEWLVTFTILTTAAEGEDGRLHDRAPWLVAPEHLDAWLDPAPHGKDELFALLHPATPGRLQAWPVSTAVNNVRNNGPELLKPLAAE</sequence>
<comment type="caution">
    <text evidence="9">The sequence shown here is derived from an EMBL/GenBank/DDBJ whole genome shotgun (WGS) entry which is preliminary data.</text>
</comment>
<dbReference type="Proteomes" id="UP001501057">
    <property type="component" value="Unassembled WGS sequence"/>
</dbReference>
<evidence type="ECO:0000256" key="5">
    <source>
        <dbReference type="ARBA" id="ARBA00023124"/>
    </source>
</evidence>
<dbReference type="InterPro" id="IPR036590">
    <property type="entry name" value="SRAP-like"/>
</dbReference>
<keyword evidence="10" id="KW-1185">Reference proteome</keyword>
<dbReference type="EC" id="3.4.-.-" evidence="8"/>
<proteinExistence type="inferred from homology"/>
<organism evidence="9 10">
    <name type="scientific">Aeromicrobium alkaliterrae</name>
    <dbReference type="NCBI Taxonomy" id="302168"/>
    <lineage>
        <taxon>Bacteria</taxon>
        <taxon>Bacillati</taxon>
        <taxon>Actinomycetota</taxon>
        <taxon>Actinomycetes</taxon>
        <taxon>Propionibacteriales</taxon>
        <taxon>Nocardioidaceae</taxon>
        <taxon>Aeromicrobium</taxon>
    </lineage>
</organism>
<dbReference type="PANTHER" id="PTHR13604:SF0">
    <property type="entry name" value="ABASIC SITE PROCESSING PROTEIN HMCES"/>
    <property type="match status" value="1"/>
</dbReference>
<keyword evidence="2 8" id="KW-0645">Protease</keyword>
<keyword evidence="7" id="KW-0456">Lyase</keyword>
<dbReference type="EMBL" id="BAAAME010000002">
    <property type="protein sequence ID" value="GAA1725645.1"/>
    <property type="molecule type" value="Genomic_DNA"/>
</dbReference>
<dbReference type="PANTHER" id="PTHR13604">
    <property type="entry name" value="DC12-RELATED"/>
    <property type="match status" value="1"/>
</dbReference>
<comment type="similarity">
    <text evidence="1 8">Belongs to the SOS response-associated peptidase family.</text>
</comment>
<evidence type="ECO:0000313" key="10">
    <source>
        <dbReference type="Proteomes" id="UP001501057"/>
    </source>
</evidence>
<evidence type="ECO:0000256" key="6">
    <source>
        <dbReference type="ARBA" id="ARBA00023125"/>
    </source>
</evidence>
<keyword evidence="4 8" id="KW-0378">Hydrolase</keyword>
<evidence type="ECO:0000256" key="8">
    <source>
        <dbReference type="RuleBase" id="RU364100"/>
    </source>
</evidence>
<dbReference type="Gene3D" id="3.90.1680.10">
    <property type="entry name" value="SOS response associated peptidase-like"/>
    <property type="match status" value="1"/>
</dbReference>
<dbReference type="SUPFAM" id="SSF143081">
    <property type="entry name" value="BB1717-like"/>
    <property type="match status" value="1"/>
</dbReference>
<reference evidence="10" key="1">
    <citation type="journal article" date="2019" name="Int. J. Syst. Evol. Microbiol.">
        <title>The Global Catalogue of Microorganisms (GCM) 10K type strain sequencing project: providing services to taxonomists for standard genome sequencing and annotation.</title>
        <authorList>
            <consortium name="The Broad Institute Genomics Platform"/>
            <consortium name="The Broad Institute Genome Sequencing Center for Infectious Disease"/>
            <person name="Wu L."/>
            <person name="Ma J."/>
        </authorList>
    </citation>
    <scope>NUCLEOTIDE SEQUENCE [LARGE SCALE GENOMIC DNA]</scope>
    <source>
        <strain evidence="10">JCM 13518</strain>
    </source>
</reference>
<accession>A0ABP4VG21</accession>
<dbReference type="RefSeq" id="WP_344196993.1">
    <property type="nucleotide sequence ID" value="NZ_BAAAME010000002.1"/>
</dbReference>
<gene>
    <name evidence="9" type="ORF">GCM10009710_03000</name>
</gene>
<keyword evidence="3" id="KW-0227">DNA damage</keyword>
<evidence type="ECO:0000313" key="9">
    <source>
        <dbReference type="EMBL" id="GAA1725645.1"/>
    </source>
</evidence>
<name>A0ABP4VG21_9ACTN</name>
<evidence type="ECO:0000256" key="7">
    <source>
        <dbReference type="ARBA" id="ARBA00023239"/>
    </source>
</evidence>
<dbReference type="Pfam" id="PF02586">
    <property type="entry name" value="SRAP"/>
    <property type="match status" value="1"/>
</dbReference>
<evidence type="ECO:0000256" key="4">
    <source>
        <dbReference type="ARBA" id="ARBA00022801"/>
    </source>
</evidence>
<protein>
    <recommendedName>
        <fullName evidence="8">Abasic site processing protein</fullName>
        <ecNumber evidence="8">3.4.-.-</ecNumber>
    </recommendedName>
</protein>
<evidence type="ECO:0000256" key="2">
    <source>
        <dbReference type="ARBA" id="ARBA00022670"/>
    </source>
</evidence>
<dbReference type="InterPro" id="IPR003738">
    <property type="entry name" value="SRAP"/>
</dbReference>